<evidence type="ECO:0000259" key="2">
    <source>
        <dbReference type="PROSITE" id="PS50132"/>
    </source>
</evidence>
<evidence type="ECO:0000313" key="4">
    <source>
        <dbReference type="Proteomes" id="UP000053328"/>
    </source>
</evidence>
<dbReference type="Gene3D" id="1.10.167.10">
    <property type="entry name" value="Regulator of G-protein Signalling 4, domain 2"/>
    <property type="match status" value="1"/>
</dbReference>
<reference evidence="3 4" key="1">
    <citation type="submission" date="2015-01" db="EMBL/GenBank/DDBJ databases">
        <title>The Genome Sequence of Exophiala spinifera CBS89968.</title>
        <authorList>
            <consortium name="The Broad Institute Genomics Platform"/>
            <person name="Cuomo C."/>
            <person name="de Hoog S."/>
            <person name="Gorbushina A."/>
            <person name="Stielow B."/>
            <person name="Teixiera M."/>
            <person name="Abouelleil A."/>
            <person name="Chapman S.B."/>
            <person name="Priest M."/>
            <person name="Young S.K."/>
            <person name="Wortman J."/>
            <person name="Nusbaum C."/>
            <person name="Birren B."/>
        </authorList>
    </citation>
    <scope>NUCLEOTIDE SEQUENCE [LARGE SCALE GENOMIC DNA]</scope>
    <source>
        <strain evidence="3 4">CBS 89968</strain>
    </source>
</reference>
<feature type="compositionally biased region" description="Low complexity" evidence="1">
    <location>
        <begin position="279"/>
        <end position="301"/>
    </location>
</feature>
<dbReference type="OrthoDB" id="10266999at2759"/>
<dbReference type="SUPFAM" id="SSF48097">
    <property type="entry name" value="Regulator of G-protein signaling, RGS"/>
    <property type="match status" value="1"/>
</dbReference>
<feature type="domain" description="RGS" evidence="2">
    <location>
        <begin position="83"/>
        <end position="205"/>
    </location>
</feature>
<evidence type="ECO:0000256" key="1">
    <source>
        <dbReference type="SAM" id="MobiDB-lite"/>
    </source>
</evidence>
<dbReference type="AlphaFoldDB" id="A0A0D1Y4D3"/>
<feature type="compositionally biased region" description="Basic residues" evidence="1">
    <location>
        <begin position="232"/>
        <end position="242"/>
    </location>
</feature>
<dbReference type="RefSeq" id="XP_016230032.1">
    <property type="nucleotide sequence ID" value="XM_016386224.1"/>
</dbReference>
<gene>
    <name evidence="3" type="ORF">PV08_11917</name>
</gene>
<accession>A0A0D1Y4D3</accession>
<dbReference type="VEuPathDB" id="FungiDB:PV08_11917"/>
<dbReference type="HOGENOM" id="CLU_037891_0_1_1"/>
<feature type="compositionally biased region" description="Low complexity" evidence="1">
    <location>
        <begin position="325"/>
        <end position="337"/>
    </location>
</feature>
<dbReference type="PROSITE" id="PS50132">
    <property type="entry name" value="RGS"/>
    <property type="match status" value="1"/>
</dbReference>
<sequence length="374" mass="41225">MVRKKTFSIKAWPFTPEPSPRLEPAIYILDNISEGFDMSGEDMGRARPISMVSRREGIMSPGRPTLEEVLNNTAPPPYTLAAFTAFLSQQHCLETLEFTTEAKRYAEKYDEASGHLAGMPLTVDTQEGWDLIQDWNRMLDIYVRPGSPREINLPAEERDALVHQACEVTPPLPETLDAAVRRMFDLMSESIFIPFCNSLRHLPYAQTYNAMSEYASYADLEPSRLTFDERTMHHHASRRRRSPPNTSDASFHPSRSPPQQHNRTSTLSSALGRQSGNRLSTHVSHSSAVSESALTDSSGGPDSPPPGDLDSSITPPTTPPTSDLGIASISHGSSGASLYQTKTQRSESGSGWKKAMKLFSGAGKKKSGSFHEVD</sequence>
<dbReference type="Proteomes" id="UP000053328">
    <property type="component" value="Unassembled WGS sequence"/>
</dbReference>
<proteinExistence type="predicted"/>
<dbReference type="EMBL" id="KN847502">
    <property type="protein sequence ID" value="KIW09816.1"/>
    <property type="molecule type" value="Genomic_DNA"/>
</dbReference>
<feature type="compositionally biased region" description="Polar residues" evidence="1">
    <location>
        <begin position="338"/>
        <end position="349"/>
    </location>
</feature>
<feature type="region of interest" description="Disordered" evidence="1">
    <location>
        <begin position="231"/>
        <end position="352"/>
    </location>
</feature>
<dbReference type="InterPro" id="IPR036305">
    <property type="entry name" value="RGS_sf"/>
</dbReference>
<evidence type="ECO:0000313" key="3">
    <source>
        <dbReference type="EMBL" id="KIW09816.1"/>
    </source>
</evidence>
<dbReference type="PANTHER" id="PTHR10845:SF267">
    <property type="entry name" value="REGULATOR OF G PROTEIN SIGNALING DOMAIN PROTEIN (AFU_ORTHOLOGUE AFUA_6G06860)"/>
    <property type="match status" value="1"/>
</dbReference>
<protein>
    <recommendedName>
        <fullName evidence="2">RGS domain-containing protein</fullName>
    </recommendedName>
</protein>
<dbReference type="InterPro" id="IPR016137">
    <property type="entry name" value="RGS"/>
</dbReference>
<dbReference type="SMART" id="SM00315">
    <property type="entry name" value="RGS"/>
    <property type="match status" value="1"/>
</dbReference>
<dbReference type="CDD" id="cd07440">
    <property type="entry name" value="RGS"/>
    <property type="match status" value="1"/>
</dbReference>
<name>A0A0D1Y4D3_9EURO</name>
<dbReference type="PANTHER" id="PTHR10845">
    <property type="entry name" value="REGULATOR OF G PROTEIN SIGNALING"/>
    <property type="match status" value="1"/>
</dbReference>
<dbReference type="InterPro" id="IPR044926">
    <property type="entry name" value="RGS_subdomain_2"/>
</dbReference>
<organism evidence="3 4">
    <name type="scientific">Exophiala spinifera</name>
    <dbReference type="NCBI Taxonomy" id="91928"/>
    <lineage>
        <taxon>Eukaryota</taxon>
        <taxon>Fungi</taxon>
        <taxon>Dikarya</taxon>
        <taxon>Ascomycota</taxon>
        <taxon>Pezizomycotina</taxon>
        <taxon>Eurotiomycetes</taxon>
        <taxon>Chaetothyriomycetidae</taxon>
        <taxon>Chaetothyriales</taxon>
        <taxon>Herpotrichiellaceae</taxon>
        <taxon>Exophiala</taxon>
    </lineage>
</organism>
<dbReference type="STRING" id="91928.A0A0D1Y4D3"/>
<dbReference type="Pfam" id="PF00615">
    <property type="entry name" value="RGS"/>
    <property type="match status" value="1"/>
</dbReference>
<feature type="compositionally biased region" description="Polar residues" evidence="1">
    <location>
        <begin position="257"/>
        <end position="278"/>
    </location>
</feature>
<keyword evidence="4" id="KW-1185">Reference proteome</keyword>
<dbReference type="GeneID" id="27339000"/>